<dbReference type="PANTHER" id="PTHR33371:SF4">
    <property type="entry name" value="INTERMEMBRANE PHOSPHOLIPID TRANSPORT SYSTEM BINDING PROTEIN MLAD"/>
    <property type="match status" value="1"/>
</dbReference>
<dbReference type="Pfam" id="PF02470">
    <property type="entry name" value="MlaD"/>
    <property type="match status" value="1"/>
</dbReference>
<organism evidence="3 4">
    <name type="scientific">Paracoccus haeundaensis</name>
    <dbReference type="NCBI Taxonomy" id="225362"/>
    <lineage>
        <taxon>Bacteria</taxon>
        <taxon>Pseudomonadati</taxon>
        <taxon>Pseudomonadota</taxon>
        <taxon>Alphaproteobacteria</taxon>
        <taxon>Rhodobacterales</taxon>
        <taxon>Paracoccaceae</taxon>
        <taxon>Paracoccus</taxon>
    </lineage>
</organism>
<evidence type="ECO:0000259" key="2">
    <source>
        <dbReference type="Pfam" id="PF02470"/>
    </source>
</evidence>
<sequence>MSADIAHGTEARAELIAGGVVLAVAAGFLAWAAQGQWGGGSGYPLIASFPDVDGVAVGTEVRLAGVRIGRVSEVRLNPQTYLADAVLTIPDDIALPTDSAALIQSDGLLGGAYIQLQPGGAMDNLAPGDEIEDVQGAVSLLQLMLKFVDSQSADGSAP</sequence>
<name>A0A5C4R916_9RHOB</name>
<keyword evidence="1" id="KW-1133">Transmembrane helix</keyword>
<evidence type="ECO:0000256" key="1">
    <source>
        <dbReference type="SAM" id="Phobius"/>
    </source>
</evidence>
<protein>
    <submittedName>
        <fullName evidence="3">Outer membrane lipid asymmetry maintenance protein MlaD</fullName>
    </submittedName>
</protein>
<comment type="caution">
    <text evidence="3">The sequence shown here is derived from an EMBL/GenBank/DDBJ whole genome shotgun (WGS) entry which is preliminary data.</text>
</comment>
<feature type="domain" description="Mce/MlaD" evidence="2">
    <location>
        <begin position="42"/>
        <end position="119"/>
    </location>
</feature>
<keyword evidence="1" id="KW-0812">Transmembrane</keyword>
<dbReference type="PANTHER" id="PTHR33371">
    <property type="entry name" value="INTERMEMBRANE PHOSPHOLIPID TRANSPORT SYSTEM BINDING PROTEIN MLAD-RELATED"/>
    <property type="match status" value="1"/>
</dbReference>
<evidence type="ECO:0000313" key="3">
    <source>
        <dbReference type="EMBL" id="TNH40154.1"/>
    </source>
</evidence>
<accession>A0A5C4R916</accession>
<dbReference type="InterPro" id="IPR003399">
    <property type="entry name" value="Mce/MlaD"/>
</dbReference>
<reference evidence="3 4" key="1">
    <citation type="submission" date="2019-06" db="EMBL/GenBank/DDBJ databases">
        <authorList>
            <person name="Li J."/>
        </authorList>
    </citation>
    <scope>NUCLEOTIDE SEQUENCE [LARGE SCALE GENOMIC DNA]</scope>
    <source>
        <strain evidence="3 4">CGMCC 1.8012</strain>
    </source>
</reference>
<dbReference type="AlphaFoldDB" id="A0A5C4R916"/>
<evidence type="ECO:0000313" key="4">
    <source>
        <dbReference type="Proteomes" id="UP000304880"/>
    </source>
</evidence>
<proteinExistence type="predicted"/>
<dbReference type="RefSeq" id="WP_139598183.1">
    <property type="nucleotide sequence ID" value="NZ_VDDC01000010.1"/>
</dbReference>
<feature type="transmembrane region" description="Helical" evidence="1">
    <location>
        <begin position="15"/>
        <end position="33"/>
    </location>
</feature>
<keyword evidence="4" id="KW-1185">Reference proteome</keyword>
<dbReference type="Proteomes" id="UP000304880">
    <property type="component" value="Unassembled WGS sequence"/>
</dbReference>
<dbReference type="EMBL" id="VDDC01000010">
    <property type="protein sequence ID" value="TNH40154.1"/>
    <property type="molecule type" value="Genomic_DNA"/>
</dbReference>
<dbReference type="InterPro" id="IPR052336">
    <property type="entry name" value="MlaD_Phospholipid_Transporter"/>
</dbReference>
<gene>
    <name evidence="3" type="ORF">FHD67_06150</name>
</gene>
<keyword evidence="1" id="KW-0472">Membrane</keyword>